<dbReference type="CDD" id="cd01949">
    <property type="entry name" value="GGDEF"/>
    <property type="match status" value="1"/>
</dbReference>
<dbReference type="InterPro" id="IPR035919">
    <property type="entry name" value="EAL_sf"/>
</dbReference>
<dbReference type="InterPro" id="IPR013767">
    <property type="entry name" value="PAS_fold"/>
</dbReference>
<evidence type="ECO:0000259" key="4">
    <source>
        <dbReference type="PROSITE" id="PS50887"/>
    </source>
</evidence>
<dbReference type="Pfam" id="PF12860">
    <property type="entry name" value="PAS_7"/>
    <property type="match status" value="2"/>
</dbReference>
<dbReference type="CDD" id="cd01948">
    <property type="entry name" value="EAL"/>
    <property type="match status" value="1"/>
</dbReference>
<dbReference type="InterPro" id="IPR001633">
    <property type="entry name" value="EAL_dom"/>
</dbReference>
<accession>A0A1M6S068</accession>
<dbReference type="RefSeq" id="WP_079539155.1">
    <property type="nucleotide sequence ID" value="NZ_LT670844.1"/>
</dbReference>
<dbReference type="SUPFAM" id="SSF141868">
    <property type="entry name" value="EAL domain-like"/>
    <property type="match status" value="1"/>
</dbReference>
<gene>
    <name evidence="5" type="ORF">SAMN05444159_3119</name>
</gene>
<feature type="transmembrane region" description="Helical" evidence="1">
    <location>
        <begin position="43"/>
        <end position="61"/>
    </location>
</feature>
<dbReference type="Pfam" id="PF00563">
    <property type="entry name" value="EAL"/>
    <property type="match status" value="1"/>
</dbReference>
<feature type="domain" description="PAS" evidence="2">
    <location>
        <begin position="504"/>
        <end position="577"/>
    </location>
</feature>
<dbReference type="OrthoDB" id="9814202at2"/>
<dbReference type="InterPro" id="IPR000160">
    <property type="entry name" value="GGDEF_dom"/>
</dbReference>
<dbReference type="Gene3D" id="3.30.70.270">
    <property type="match status" value="1"/>
</dbReference>
<keyword evidence="1" id="KW-0812">Transmembrane</keyword>
<reference evidence="5 6" key="1">
    <citation type="submission" date="2016-11" db="EMBL/GenBank/DDBJ databases">
        <authorList>
            <person name="Jaros S."/>
            <person name="Januszkiewicz K."/>
            <person name="Wedrychowicz H."/>
        </authorList>
    </citation>
    <scope>NUCLEOTIDE SEQUENCE [LARGE SCALE GENOMIC DNA]</scope>
    <source>
        <strain evidence="5 6">GAS499</strain>
    </source>
</reference>
<feature type="transmembrane region" description="Helical" evidence="1">
    <location>
        <begin position="67"/>
        <end position="89"/>
    </location>
</feature>
<dbReference type="EMBL" id="LT670844">
    <property type="protein sequence ID" value="SHK38212.1"/>
    <property type="molecule type" value="Genomic_DNA"/>
</dbReference>
<feature type="transmembrane region" description="Helical" evidence="1">
    <location>
        <begin position="175"/>
        <end position="198"/>
    </location>
</feature>
<evidence type="ECO:0000259" key="3">
    <source>
        <dbReference type="PROSITE" id="PS50883"/>
    </source>
</evidence>
<organism evidence="5 6">
    <name type="scientific">Bradyrhizobium lablabi</name>
    <dbReference type="NCBI Taxonomy" id="722472"/>
    <lineage>
        <taxon>Bacteria</taxon>
        <taxon>Pseudomonadati</taxon>
        <taxon>Pseudomonadota</taxon>
        <taxon>Alphaproteobacteria</taxon>
        <taxon>Hyphomicrobiales</taxon>
        <taxon>Nitrobacteraceae</taxon>
        <taxon>Bradyrhizobium</taxon>
    </lineage>
</organism>
<dbReference type="Pfam" id="PF00990">
    <property type="entry name" value="GGDEF"/>
    <property type="match status" value="1"/>
</dbReference>
<dbReference type="SUPFAM" id="SSF55785">
    <property type="entry name" value="PYP-like sensor domain (PAS domain)"/>
    <property type="match status" value="3"/>
</dbReference>
<dbReference type="SMART" id="SM00091">
    <property type="entry name" value="PAS"/>
    <property type="match status" value="3"/>
</dbReference>
<dbReference type="Proteomes" id="UP000189935">
    <property type="component" value="Chromosome I"/>
</dbReference>
<evidence type="ECO:0000313" key="6">
    <source>
        <dbReference type="Proteomes" id="UP000189935"/>
    </source>
</evidence>
<protein>
    <submittedName>
        <fullName evidence="5">PAS domain S-box-containing protein/diguanylate cyclase (GGDEF) domain-containing protein</fullName>
    </submittedName>
</protein>
<dbReference type="PANTHER" id="PTHR44757">
    <property type="entry name" value="DIGUANYLATE CYCLASE DGCP"/>
    <property type="match status" value="1"/>
</dbReference>
<dbReference type="SMART" id="SM00052">
    <property type="entry name" value="EAL"/>
    <property type="match status" value="1"/>
</dbReference>
<dbReference type="Gene3D" id="3.30.450.20">
    <property type="entry name" value="PAS domain"/>
    <property type="match status" value="3"/>
</dbReference>
<name>A0A1M6S068_9BRAD</name>
<evidence type="ECO:0000313" key="5">
    <source>
        <dbReference type="EMBL" id="SHK38212.1"/>
    </source>
</evidence>
<dbReference type="FunFam" id="3.20.20.450:FF:000001">
    <property type="entry name" value="Cyclic di-GMP phosphodiesterase yahA"/>
    <property type="match status" value="1"/>
</dbReference>
<dbReference type="InterPro" id="IPR035965">
    <property type="entry name" value="PAS-like_dom_sf"/>
</dbReference>
<dbReference type="NCBIfam" id="TIGR00254">
    <property type="entry name" value="GGDEF"/>
    <property type="match status" value="1"/>
</dbReference>
<dbReference type="NCBIfam" id="TIGR00229">
    <property type="entry name" value="sensory_box"/>
    <property type="match status" value="1"/>
</dbReference>
<dbReference type="Gene3D" id="3.20.20.450">
    <property type="entry name" value="EAL domain"/>
    <property type="match status" value="1"/>
</dbReference>
<sequence length="1061" mass="118552">MIEAVVPKKALKAVRRWFYLGNAKTPVGSALLLEQFRILTTQVPVLYGVLIIDSISLAYVLSPSLPIWFRFGVPGILLLASVSRMTYWMRLRAVVPTAEQALNHLFRTRILASTMNAGFSLWTLALLEYVDPDMRAPVALLVFVGSVASAYCLGSFPSAARLTLLISALPISLRLMFTGEAPLVCIGLNLCLLLVPLIRMMNTSYRDLVNLVASRAELSAEGRRARTAEMIALKEQAKAREIASRFDLALNNMSQGLCFFDGEQRLIAYNRRYLDLYGLPPESVKPGMLLAEIVDLRFAAGSFPAMTQDEYLAWRNDLVASEEVHDTIVELANGRVFQICHRPMPDRGWVATHEDITERFHAEKALTEAKSNAERAEAAARAAHATLIDALDVVPEGLVILDKDDRYVLWNQRYAEAYGESLEAIAAGVSFEETLRFGLARGQYPEAEGCEEQWLRERLARHAQPQSTHEQQLPGDRWVRIEERRMSDGGSIGIRVDITDLKRREASFRLLFEENPLPMWVVDINTLELLAVNAATCRHYGYSREQMLSMTVKDLRVPEETERLHNEFRQNKGLQTGHETRRHVTADGRVIDVAIEARPLRYNDRDAAVAVAFDMTDRKRAEQRILHLACHDALTDLPNRAALDGQFSRALEGARQRNGNFAVLCIDFDRFKEINDLFGHSMGDKALREASTRLQVAAQGAFLARIGGDEFIAITEQDPLPSSAELLASRLRGALEAGIEIDGHCFDLDLSIGIAVYPRDGEDARSLFANADAALYRAKHEGRGVVRFFTPAMDQQLRDRRALERDLRSAVANGELFVEYQPQRHSDGEIIGFEALVRWHHPQRGIVPPAEFIPIAEESDLIIGIGEWVLRQACREAASWDDTLQVAVNVSAIQFRRGDLQQMVRTVLQETGIPPARLELEITEGVLIENLARAASMLNSLKILGIRIALDDFGTGYSSLSYLQSLPLDRIKIDRSFVASLGRTDRSLAIVRAVIGLAHGLGLPVLAEGVETKEQLRALIREGCDEMQGYLIGRPHPIEAYAEVVGSDQRRQKMLVRNSAL</sequence>
<dbReference type="Pfam" id="PF00989">
    <property type="entry name" value="PAS"/>
    <property type="match status" value="1"/>
</dbReference>
<dbReference type="InterPro" id="IPR000014">
    <property type="entry name" value="PAS"/>
</dbReference>
<proteinExistence type="predicted"/>
<feature type="transmembrane region" description="Helical" evidence="1">
    <location>
        <begin position="110"/>
        <end position="130"/>
    </location>
</feature>
<dbReference type="InterPro" id="IPR052155">
    <property type="entry name" value="Biofilm_reg_signaling"/>
</dbReference>
<evidence type="ECO:0000259" key="2">
    <source>
        <dbReference type="PROSITE" id="PS50112"/>
    </source>
</evidence>
<dbReference type="PROSITE" id="PS50112">
    <property type="entry name" value="PAS"/>
    <property type="match status" value="1"/>
</dbReference>
<dbReference type="PROSITE" id="PS50887">
    <property type="entry name" value="GGDEF"/>
    <property type="match status" value="1"/>
</dbReference>
<dbReference type="PROSITE" id="PS50883">
    <property type="entry name" value="EAL"/>
    <property type="match status" value="1"/>
</dbReference>
<dbReference type="SUPFAM" id="SSF55073">
    <property type="entry name" value="Nucleotide cyclase"/>
    <property type="match status" value="1"/>
</dbReference>
<dbReference type="GO" id="GO:0006355">
    <property type="term" value="P:regulation of DNA-templated transcription"/>
    <property type="evidence" value="ECO:0007669"/>
    <property type="project" value="InterPro"/>
</dbReference>
<keyword evidence="1" id="KW-1133">Transmembrane helix</keyword>
<keyword evidence="1" id="KW-0472">Membrane</keyword>
<evidence type="ECO:0000256" key="1">
    <source>
        <dbReference type="SAM" id="Phobius"/>
    </source>
</evidence>
<feature type="domain" description="EAL" evidence="3">
    <location>
        <begin position="800"/>
        <end position="1049"/>
    </location>
</feature>
<dbReference type="SMART" id="SM00267">
    <property type="entry name" value="GGDEF"/>
    <property type="match status" value="1"/>
</dbReference>
<dbReference type="InterPro" id="IPR029787">
    <property type="entry name" value="Nucleotide_cyclase"/>
</dbReference>
<feature type="transmembrane region" description="Helical" evidence="1">
    <location>
        <begin position="136"/>
        <end position="154"/>
    </location>
</feature>
<dbReference type="InterPro" id="IPR043128">
    <property type="entry name" value="Rev_trsase/Diguanyl_cyclase"/>
</dbReference>
<dbReference type="AlphaFoldDB" id="A0A1M6S068"/>
<dbReference type="PANTHER" id="PTHR44757:SF2">
    <property type="entry name" value="BIOFILM ARCHITECTURE MAINTENANCE PROTEIN MBAA"/>
    <property type="match status" value="1"/>
</dbReference>
<feature type="domain" description="GGDEF" evidence="4">
    <location>
        <begin position="659"/>
        <end position="791"/>
    </location>
</feature>
<dbReference type="CDD" id="cd00130">
    <property type="entry name" value="PAS"/>
    <property type="match status" value="1"/>
</dbReference>